<evidence type="ECO:0000313" key="3">
    <source>
        <dbReference type="EMBL" id="PVH16303.1"/>
    </source>
</evidence>
<dbReference type="GO" id="GO:0016042">
    <property type="term" value="P:lipid catabolic process"/>
    <property type="evidence" value="ECO:0007669"/>
    <property type="project" value="InterPro"/>
</dbReference>
<comment type="caution">
    <text evidence="3">The sequence shown here is derived from an EMBL/GenBank/DDBJ whole genome shotgun (WGS) entry which is preliminary data.</text>
</comment>
<dbReference type="PANTHER" id="PTHR34853:SF1">
    <property type="entry name" value="LIPASE 5"/>
    <property type="match status" value="1"/>
</dbReference>
<dbReference type="AlphaFoldDB" id="A0A2V1AGE7"/>
<organism evidence="3 4">
    <name type="scientific">Candidozyma duobushaemuli</name>
    <dbReference type="NCBI Taxonomy" id="1231522"/>
    <lineage>
        <taxon>Eukaryota</taxon>
        <taxon>Fungi</taxon>
        <taxon>Dikarya</taxon>
        <taxon>Ascomycota</taxon>
        <taxon>Saccharomycotina</taxon>
        <taxon>Pichiomycetes</taxon>
        <taxon>Metschnikowiaceae</taxon>
        <taxon>Candidozyma</taxon>
    </lineage>
</organism>
<dbReference type="Gene3D" id="3.40.50.1820">
    <property type="entry name" value="alpha/beta hydrolase"/>
    <property type="match status" value="1"/>
</dbReference>
<dbReference type="GeneID" id="37004175"/>
<dbReference type="Gene3D" id="1.10.260.130">
    <property type="match status" value="1"/>
</dbReference>
<dbReference type="InterPro" id="IPR005152">
    <property type="entry name" value="Lipase_secreted"/>
</dbReference>
<sequence>MLFLAFALWLTAVSASLRPTPPSQDSFYNVPKNVAEYKNGNIISFRDTPVQVRSSLFPMDVKNSWQFLVRSEDSFGNPNAFVTTVLEPYNSDPSKVWSYQAWEDSNNIDCAPSYALLYKSSPNTIAMQTEIPFIQFGLSKGWFVAIPDYQGPKSAFTVGRQSGQAVLNGIRAVLNSGSITGVKKDAQVALYGYSGGSIAAGWASQLQPLYAPELKERIVGAALGGWVTNVTSVAFAADGTISAGLIPNAVNGIISEYSDYQHILDQELSRARSDHFYAASDGCLVNSLTSYIFHKFFSGRFPYFRAGADFFRIPEIAEIIRNNTAAYTNTDGVPEIPVFVFHGEADEIVPISEADRAYENFCEWGAPSIEYAVAENTGHVIELFLGTGAAFAWLEKRFDGSDTIPGCQRTVRTSNLEYPGADVPYRQILSNFVRGIHGAEVGEDTIDINDSTWLSKVISHGFSRILGAVGPIPLKRDITMDEAVAQRPVEELYKGFQDVRLLFEENGIDPEKVLMEKTPPSPCKT</sequence>
<keyword evidence="2" id="KW-0732">Signal</keyword>
<accession>A0A2V1AGE7</accession>
<evidence type="ECO:0000313" key="4">
    <source>
        <dbReference type="Proteomes" id="UP000244406"/>
    </source>
</evidence>
<dbReference type="VEuPathDB" id="FungiDB:CXQ87_004175"/>
<dbReference type="Pfam" id="PF03583">
    <property type="entry name" value="LIP"/>
    <property type="match status" value="1"/>
</dbReference>
<evidence type="ECO:0000256" key="2">
    <source>
        <dbReference type="SAM" id="SignalP"/>
    </source>
</evidence>
<feature type="signal peptide" evidence="2">
    <location>
        <begin position="1"/>
        <end position="15"/>
    </location>
</feature>
<dbReference type="InterPro" id="IPR029058">
    <property type="entry name" value="AB_hydrolase_fold"/>
</dbReference>
<evidence type="ECO:0000256" key="1">
    <source>
        <dbReference type="ARBA" id="ARBA00023369"/>
    </source>
</evidence>
<dbReference type="RefSeq" id="XP_025337243.1">
    <property type="nucleotide sequence ID" value="XM_025482625.1"/>
</dbReference>
<dbReference type="EMBL" id="PKFP01000004">
    <property type="protein sequence ID" value="PVH16303.1"/>
    <property type="molecule type" value="Genomic_DNA"/>
</dbReference>
<protein>
    <recommendedName>
        <fullName evidence="5">Triacylglycerol lipase</fullName>
    </recommendedName>
</protein>
<comment type="catalytic activity">
    <reaction evidence="1">
        <text>a triacylglycerol + H2O = a diacylglycerol + a fatty acid + H(+)</text>
        <dbReference type="Rhea" id="RHEA:12044"/>
        <dbReference type="ChEBI" id="CHEBI:15377"/>
        <dbReference type="ChEBI" id="CHEBI:15378"/>
        <dbReference type="ChEBI" id="CHEBI:17855"/>
        <dbReference type="ChEBI" id="CHEBI:18035"/>
        <dbReference type="ChEBI" id="CHEBI:28868"/>
        <dbReference type="EC" id="3.1.1.3"/>
    </reaction>
    <physiologicalReaction direction="left-to-right" evidence="1">
        <dbReference type="Rhea" id="RHEA:12045"/>
    </physiologicalReaction>
</comment>
<dbReference type="PANTHER" id="PTHR34853">
    <property type="match status" value="1"/>
</dbReference>
<dbReference type="GO" id="GO:0004806">
    <property type="term" value="F:triacylglycerol lipase activity"/>
    <property type="evidence" value="ECO:0007669"/>
    <property type="project" value="UniProtKB-EC"/>
</dbReference>
<dbReference type="SUPFAM" id="SSF53474">
    <property type="entry name" value="alpha/beta-Hydrolases"/>
    <property type="match status" value="1"/>
</dbReference>
<keyword evidence="4" id="KW-1185">Reference proteome</keyword>
<name>A0A2V1AGE7_9ASCO</name>
<dbReference type="Proteomes" id="UP000244406">
    <property type="component" value="Unassembled WGS sequence"/>
</dbReference>
<reference evidence="3 4" key="1">
    <citation type="submission" date="2017-12" db="EMBL/GenBank/DDBJ databases">
        <title>Genome Sequence of the Amphotericin B-resistant Candida duobushaemulonii strain, B09383.</title>
        <authorList>
            <person name="Chow N.A."/>
            <person name="Gade L."/>
            <person name="Batra D."/>
            <person name="Rowe L.A."/>
            <person name="Loparev V.N."/>
            <person name="Litvintseva A.P."/>
        </authorList>
    </citation>
    <scope>NUCLEOTIDE SEQUENCE [LARGE SCALE GENOMIC DNA]</scope>
    <source>
        <strain evidence="3 4">B09383</strain>
    </source>
</reference>
<evidence type="ECO:0008006" key="5">
    <source>
        <dbReference type="Google" id="ProtNLM"/>
    </source>
</evidence>
<gene>
    <name evidence="3" type="ORF">CXQ87_004175</name>
</gene>
<proteinExistence type="predicted"/>
<feature type="chain" id="PRO_5015998266" description="Triacylglycerol lipase" evidence="2">
    <location>
        <begin position="16"/>
        <end position="525"/>
    </location>
</feature>